<dbReference type="KEGG" id="pms:KNP414_05304"/>
<reference evidence="2" key="1">
    <citation type="submission" date="2011-06" db="EMBL/GenBank/DDBJ databases">
        <title>Complete genome sequence of Paenibacillus mucilaginosus KNP414.</title>
        <authorList>
            <person name="Wang J."/>
            <person name="Hu S."/>
            <person name="Hu X."/>
            <person name="Zhang B."/>
            <person name="Dong D."/>
            <person name="Zhang S."/>
            <person name="Zhao K."/>
            <person name="Wu D."/>
        </authorList>
    </citation>
    <scope>NUCLEOTIDE SEQUENCE [LARGE SCALE GENOMIC DNA]</scope>
    <source>
        <strain evidence="2">KNP414</strain>
    </source>
</reference>
<reference evidence="1 2" key="2">
    <citation type="journal article" date="2013" name="Genome Announc.">
        <title>Genome Sequence of Growth-Improving Paenibacillus mucilaginosus Strain KNP414.</title>
        <authorList>
            <person name="Lu J.J."/>
            <person name="Wang J.F."/>
            <person name="Hu X.F."/>
        </authorList>
    </citation>
    <scope>NUCLEOTIDE SEQUENCE [LARGE SCALE GENOMIC DNA]</scope>
    <source>
        <strain evidence="1 2">KNP414</strain>
    </source>
</reference>
<evidence type="ECO:0000313" key="1">
    <source>
        <dbReference type="EMBL" id="AEI43828.1"/>
    </source>
</evidence>
<accession>F8FE69</accession>
<dbReference type="EMBL" id="CP002869">
    <property type="protein sequence ID" value="AEI43828.1"/>
    <property type="molecule type" value="Genomic_DNA"/>
</dbReference>
<dbReference type="Proteomes" id="UP000006620">
    <property type="component" value="Chromosome"/>
</dbReference>
<dbReference type="AlphaFoldDB" id="F8FE69"/>
<organism evidence="1 2">
    <name type="scientific">Paenibacillus mucilaginosus (strain KNP414)</name>
    <dbReference type="NCBI Taxonomy" id="1036673"/>
    <lineage>
        <taxon>Bacteria</taxon>
        <taxon>Bacillati</taxon>
        <taxon>Bacillota</taxon>
        <taxon>Bacilli</taxon>
        <taxon>Bacillales</taxon>
        <taxon>Paenibacillaceae</taxon>
        <taxon>Paenibacillus</taxon>
    </lineage>
</organism>
<name>F8FE69_PAEMK</name>
<proteinExistence type="predicted"/>
<protein>
    <submittedName>
        <fullName evidence="1">Uncharacterized protein</fullName>
    </submittedName>
</protein>
<gene>
    <name evidence="1" type="ordered locus">KNP414_05304</name>
</gene>
<sequence>MGSRQSTRHNFPQNVLKKDCKTAAGRNMIRVAGMTYRLRCTEKL</sequence>
<dbReference type="HOGENOM" id="CLU_3219510_0_0_9"/>
<evidence type="ECO:0000313" key="2">
    <source>
        <dbReference type="Proteomes" id="UP000006620"/>
    </source>
</evidence>